<name>D3E014_METRM</name>
<dbReference type="HOGENOM" id="CLU_231200_0_0_2"/>
<keyword evidence="8" id="KW-0175">Coiled coil</keyword>
<keyword evidence="4" id="KW-0964">Secreted</keyword>
<dbReference type="Pfam" id="PF13229">
    <property type="entry name" value="Beta_helix"/>
    <property type="match status" value="3"/>
</dbReference>
<accession>D3E014</accession>
<evidence type="ECO:0000313" key="10">
    <source>
        <dbReference type="EMBL" id="ADC46190.1"/>
    </source>
</evidence>
<keyword evidence="7" id="KW-0998">Cell outer membrane</keyword>
<dbReference type="PATRIC" id="fig|634498.28.peg.343"/>
<dbReference type="Gene3D" id="2.60.40.10">
    <property type="entry name" value="Immunoglobulins"/>
    <property type="match status" value="1"/>
</dbReference>
<evidence type="ECO:0000256" key="3">
    <source>
        <dbReference type="ARBA" id="ARBA00004613"/>
    </source>
</evidence>
<dbReference type="GO" id="GO:0005576">
    <property type="term" value="C:extracellular region"/>
    <property type="evidence" value="ECO:0007669"/>
    <property type="project" value="UniProtKB-SubCell"/>
</dbReference>
<dbReference type="RefSeq" id="WP_012955146.1">
    <property type="nucleotide sequence ID" value="NC_013790.1"/>
</dbReference>
<dbReference type="SMART" id="SM00710">
    <property type="entry name" value="PbH1"/>
    <property type="match status" value="23"/>
</dbReference>
<evidence type="ECO:0000259" key="9">
    <source>
        <dbReference type="Pfam" id="PF13229"/>
    </source>
</evidence>
<dbReference type="PANTHER" id="PTHR11319">
    <property type="entry name" value="G PROTEIN-COUPLED RECEPTOR-RELATED"/>
    <property type="match status" value="1"/>
</dbReference>
<dbReference type="Pfam" id="PF02415">
    <property type="entry name" value="Chlam_PMP"/>
    <property type="match status" value="1"/>
</dbReference>
<evidence type="ECO:0000256" key="7">
    <source>
        <dbReference type="ARBA" id="ARBA00023237"/>
    </source>
</evidence>
<evidence type="ECO:0000256" key="1">
    <source>
        <dbReference type="ARBA" id="ARBA00004196"/>
    </source>
</evidence>
<dbReference type="eggNOG" id="arCOG00373">
    <property type="taxonomic scope" value="Archaea"/>
</dbReference>
<dbReference type="InterPro" id="IPR039448">
    <property type="entry name" value="Beta_helix"/>
</dbReference>
<comment type="subcellular location">
    <subcellularLocation>
        <location evidence="1">Cell envelope</location>
    </subcellularLocation>
    <subcellularLocation>
        <location evidence="2">Cell outer membrane</location>
    </subcellularLocation>
    <subcellularLocation>
        <location evidence="3">Secreted</location>
    </subcellularLocation>
</comment>
<feature type="domain" description="Right handed beta helix" evidence="9">
    <location>
        <begin position="886"/>
        <end position="1021"/>
    </location>
</feature>
<feature type="domain" description="Right handed beta helix" evidence="9">
    <location>
        <begin position="411"/>
        <end position="576"/>
    </location>
</feature>
<dbReference type="InterPro" id="IPR013783">
    <property type="entry name" value="Ig-like_fold"/>
</dbReference>
<sequence>MKIQRGIYIILTLLVLFSLSAASAADDLTDDIISADENEELILDETVIDDVSNANDNYDEELIKANDEKFVYAGNDSDELREDPGTYSGLSSEIGAGGNIVLTHDYYTYDSGDTIIISISNSVIDGNGAIIDMAGSTIRAFKVTASGVTIKNLTIKNANVTTDDLGNTDDEGAAIDFEKSGTIEYCNFINNSANAAGAVYFYKDNSKAINCNFSYNQAVYSGGAVCFEESGTIENCTFVNNTAVYDILGGGGAVCFNGTGNAINCNFTNNTAQGYFSWAGAICFNTNGNAINCTFTNNKAHDSGGAIEIYGNGKLENCSFDKNSANDGGAVKIYGATKISNCNFTENKAAELSGDGGAIYWNASAGKLENCSFAKNSAFHGGAVSFEEDGEVTNCNFTDNLAGDSGAIWFTADGTVENSTFIKNEAWDEYGGGIVFYTSGDVRNCNFTDNEADKQGGAVYFNGAGTVENSNFTNNKAQDGGAIFFSEDSTVKNCIFVKNCATDIRSDRYFERCKYVFYKNGEVTNSSFTENNATEGGAILFKGNGKATDCNFTNNSAKFGGAIDFESHATVENSSFNGNKASSNGSAIWMNRAGGIVSSSVFVNNRANTGTIFFRNDNSTSHLTINDNIFLNNNGVAIYFDKNDSDSNTDYNWFGNNATNYDIAPVANNAEINTWLFLNTTVNPDMISILDSLDIAFKLYAYTPSEVSEYDNIRLKAVDLTLTPTNGIFNTTKTELGKTVQYIPESDGIGTLTASIENASYTTTLKITDGTTFFDLDYIINANNNNTIVLDRDYTYNSTFDYNFTDGIVIDRPVTIIGNGHTINAAEMVRIFHIQADNVKIKNITFTNAISNGYGGAIYWQGANANLSSCLFENNSAVMAGAVAFYGSTGSIVSDCSFMNNSANNGGAIMWQVSDDSVVSDCSFMNNSAIQGGAIYWSSNDGVVSDCSFVNNSAVRNGGAIYWEKNNGNVSGCIFVNNSADNGAIYFNNQNFGQNLTINHNIFLNNDAVAIYFVRNDSASNADYNWFGNNATNCDIAPTSNNMEMNTWLFLNATSEPEGISILDSCDIIFKLYAYAPSGVSEYDSSRLKEINLTVTPTNGRINTTQAKLGEKVHYTPESAECMLTASIENAFYTTRLKISDGTTFRDLNNLINRNDNDTIILDNDFIYNSLFDSKFKNGININRPLTIVGNNYTIDATGMARIFRIQADDVEINNITFANAKIDGNGGAIYWYSGARGIVSDCSFVNNSAKMYGAAIYWNGANGNVSDCSFVNSTVTDEHGGAIYWHGANGVVSDCSFVNNSAKKYGGAIFWNAANGVVSDCIFVNNSAKSYDGGAIVWNEGLNGAISDCSFVNNSANDGGAILWNEAAGGTVSNCSFVNNSANKSGAAIYWDSGARGVVSDCSFVNNSANRSGALYWFANDGVVSASIFVNNSGDNGVLYFNNTNKRNLSINDNIFLNNDVVAIYFVNSDSTSNADYNWFGNNASNFDTEPLTTNVEISTWLFLNATADPNPVEILNSSDISFKLYSYNATGISDYDNSQLQPVNLTLTATKGDVDSIAKLGETVIYNPTSLGTGSVTAKVENVAYSIEINNIKSNPNLSVESDELTYGNNIAIALNYESAATGKVNITLKGKKSDYTFADLDLNETISLGILAADEYEVIVEYSRDEIYTNASARGTLKVNKANSTLTVSDIEFDYKDMGSGEISFTNATGVEAKVINHDEAIVFVRGNTITVLNLSADSYILEVTTITDENHNEVSKNATITVRKVNSTINVNDIVLYYGESINLAVTTDGAIGISADIDGENVELNENIVTIPDDLESGNHTLTITTVPNDNHKEASKTVNIVDCRIGNITVVVDGVEYSIPAVNGTAITTNMPEEIEKLKENITDLTGQLEEAQTNATNLANNLTIANQIVDKLIAQLEEAQANATQTINDLTHQLNEAQTNATKIANDQTNANQIVDNLTGQLNDAQTNATKIANDLENANQIVDDLTRQLEEAQANNDQTINDLTHQLEEAKVNATKIANDLENANQTVDNLTTQLEEAKVNATKIANDLENANQIVDNLTDQLEEALANATKIETVVVDGKEYPIEYVNGTATVTTNSTGPQNITHERKATQIIYKDMETTAIDTKVDGRIGKYFNVILKDSEGNILANKPIQIGFNGKVYNRTTDENGSAKLQINLIKADIYTFAICYLGDDDYNGSFVVSKITVKAQKGTLTVPNKSYKATTKTKTLSATFKAASGKVLANKKVSFVVNGKTYSAKTNAKGVATVNVSLNKKGTYSFVAKFAGDNTYAAVSKKAKLTIK</sequence>
<keyword evidence="11" id="KW-1185">Reference proteome</keyword>
<dbReference type="PANTHER" id="PTHR11319:SF35">
    <property type="entry name" value="OUTER MEMBRANE PROTEIN PMPC-RELATED"/>
    <property type="match status" value="1"/>
</dbReference>
<dbReference type="SUPFAM" id="SSF49373">
    <property type="entry name" value="Invasin/intimin cell-adhesion fragments"/>
    <property type="match status" value="1"/>
</dbReference>
<dbReference type="eggNOG" id="arCOG02488">
    <property type="taxonomic scope" value="Archaea"/>
</dbReference>
<dbReference type="InterPro" id="IPR011050">
    <property type="entry name" value="Pectin_lyase_fold/virulence"/>
</dbReference>
<dbReference type="KEGG" id="mru:mru_0338"/>
<keyword evidence="6" id="KW-0472">Membrane</keyword>
<dbReference type="InterPro" id="IPR012334">
    <property type="entry name" value="Pectin_lyas_fold"/>
</dbReference>
<dbReference type="Gene3D" id="2.160.20.10">
    <property type="entry name" value="Single-stranded right-handed beta-helix, Pectin lyase-like"/>
    <property type="match status" value="4"/>
</dbReference>
<dbReference type="Gene3D" id="1.10.287.1490">
    <property type="match status" value="1"/>
</dbReference>
<proteinExistence type="predicted"/>
<dbReference type="EMBL" id="CP001719">
    <property type="protein sequence ID" value="ADC46190.1"/>
    <property type="molecule type" value="Genomic_DNA"/>
</dbReference>
<dbReference type="NCBIfam" id="TIGR01376">
    <property type="entry name" value="POMP_repeat"/>
    <property type="match status" value="1"/>
</dbReference>
<protein>
    <submittedName>
        <fullName evidence="10">Adhesin-like protein</fullName>
    </submittedName>
</protein>
<dbReference type="OrthoDB" id="78488at2157"/>
<reference evidence="10 11" key="1">
    <citation type="journal article" date="2010" name="PLoS ONE">
        <title>The genome sequence of the rumen methanogen Methanobrevibacter ruminantium reveals new possibilities for controlling ruminant methane emissions.</title>
        <authorList>
            <person name="Leahy S.C."/>
            <person name="Kelly W.J."/>
            <person name="Altermann E."/>
            <person name="Ronimus R.S."/>
            <person name="Yeoman C.J."/>
            <person name="Pacheco D.M."/>
            <person name="Li D."/>
            <person name="Kong Z."/>
            <person name="McTavish S."/>
            <person name="Sang C."/>
            <person name="Lambie S.C."/>
            <person name="Janssen P.H."/>
            <person name="Dey D."/>
            <person name="Attwood G.T."/>
        </authorList>
    </citation>
    <scope>NUCLEOTIDE SEQUENCE [LARGE SCALE GENOMIC DNA]</scope>
    <source>
        <strain evidence="11">ATCC 35063 / DSM 1093 / JCM 13430 / OCM 146 / M1</strain>
    </source>
</reference>
<dbReference type="eggNOG" id="arCOG02486">
    <property type="taxonomic scope" value="Archaea"/>
</dbReference>
<gene>
    <name evidence="10" type="ordered locus">mru_0338</name>
</gene>
<dbReference type="InterPro" id="IPR003368">
    <property type="entry name" value="POMP_repeat"/>
</dbReference>
<dbReference type="SUPFAM" id="SSF51126">
    <property type="entry name" value="Pectin lyase-like"/>
    <property type="match status" value="6"/>
</dbReference>
<dbReference type="Proteomes" id="UP000008680">
    <property type="component" value="Chromosome"/>
</dbReference>
<evidence type="ECO:0000256" key="6">
    <source>
        <dbReference type="ARBA" id="ARBA00023136"/>
    </source>
</evidence>
<evidence type="ECO:0000256" key="8">
    <source>
        <dbReference type="SAM" id="Coils"/>
    </source>
</evidence>
<organism evidence="10 11">
    <name type="scientific">Methanobrevibacter ruminantium (strain ATCC 35063 / DSM 1093 / JCM 13430 / OCM 146 / M1)</name>
    <name type="common">Methanobacterium ruminantium</name>
    <dbReference type="NCBI Taxonomy" id="634498"/>
    <lineage>
        <taxon>Archaea</taxon>
        <taxon>Methanobacteriati</taxon>
        <taxon>Methanobacteriota</taxon>
        <taxon>Methanomada group</taxon>
        <taxon>Methanobacteria</taxon>
        <taxon>Methanobacteriales</taxon>
        <taxon>Methanobacteriaceae</taxon>
        <taxon>Methanobrevibacter</taxon>
    </lineage>
</organism>
<dbReference type="InterPro" id="IPR008964">
    <property type="entry name" value="Invasin/intimin_cell_adhesion"/>
</dbReference>
<dbReference type="GeneID" id="8769978"/>
<evidence type="ECO:0000313" key="11">
    <source>
        <dbReference type="Proteomes" id="UP000008680"/>
    </source>
</evidence>
<evidence type="ECO:0000256" key="5">
    <source>
        <dbReference type="ARBA" id="ARBA00022729"/>
    </source>
</evidence>
<evidence type="ECO:0000256" key="4">
    <source>
        <dbReference type="ARBA" id="ARBA00022525"/>
    </source>
</evidence>
<feature type="domain" description="Right handed beta helix" evidence="9">
    <location>
        <begin position="1214"/>
        <end position="1378"/>
    </location>
</feature>
<feature type="coiled-coil region" evidence="8">
    <location>
        <begin position="1881"/>
        <end position="2084"/>
    </location>
</feature>
<dbReference type="InterPro" id="IPR006626">
    <property type="entry name" value="PbH1"/>
</dbReference>
<keyword evidence="5" id="KW-0732">Signal</keyword>
<evidence type="ECO:0000256" key="2">
    <source>
        <dbReference type="ARBA" id="ARBA00004442"/>
    </source>
</evidence>
<dbReference type="eggNOG" id="arCOG02555">
    <property type="taxonomic scope" value="Archaea"/>
</dbReference>